<feature type="transmembrane region" description="Helical" evidence="7">
    <location>
        <begin position="228"/>
        <end position="249"/>
    </location>
</feature>
<dbReference type="Pfam" id="PF20684">
    <property type="entry name" value="Fung_rhodopsin"/>
    <property type="match status" value="1"/>
</dbReference>
<dbReference type="InterPro" id="IPR052337">
    <property type="entry name" value="SAT4-like"/>
</dbReference>
<comment type="subcellular location">
    <subcellularLocation>
        <location evidence="1">Membrane</location>
        <topology evidence="1">Multi-pass membrane protein</topology>
    </subcellularLocation>
</comment>
<proteinExistence type="inferred from homology"/>
<keyword evidence="10" id="KW-1185">Reference proteome</keyword>
<dbReference type="PANTHER" id="PTHR33048">
    <property type="entry name" value="PTH11-LIKE INTEGRAL MEMBRANE PROTEIN (AFU_ORTHOLOGUE AFUA_5G11245)"/>
    <property type="match status" value="1"/>
</dbReference>
<feature type="compositionally biased region" description="Basic and acidic residues" evidence="6">
    <location>
        <begin position="336"/>
        <end position="346"/>
    </location>
</feature>
<keyword evidence="2 7" id="KW-0812">Transmembrane</keyword>
<organism evidence="9 10">
    <name type="scientific">[Emmonsia] crescens</name>
    <dbReference type="NCBI Taxonomy" id="73230"/>
    <lineage>
        <taxon>Eukaryota</taxon>
        <taxon>Fungi</taxon>
        <taxon>Dikarya</taxon>
        <taxon>Ascomycota</taxon>
        <taxon>Pezizomycotina</taxon>
        <taxon>Eurotiomycetes</taxon>
        <taxon>Eurotiomycetidae</taxon>
        <taxon>Onygenales</taxon>
        <taxon>Ajellomycetaceae</taxon>
        <taxon>Emergomyces</taxon>
    </lineage>
</organism>
<comment type="caution">
    <text evidence="9">The sequence shown here is derived from an EMBL/GenBank/DDBJ whole genome shotgun (WGS) entry which is preliminary data.</text>
</comment>
<dbReference type="AlphaFoldDB" id="A0A2B7Z860"/>
<evidence type="ECO:0000256" key="4">
    <source>
        <dbReference type="ARBA" id="ARBA00023136"/>
    </source>
</evidence>
<evidence type="ECO:0000259" key="8">
    <source>
        <dbReference type="Pfam" id="PF20684"/>
    </source>
</evidence>
<dbReference type="PANTHER" id="PTHR33048:SF129">
    <property type="entry name" value="INTEGRAL MEMBRANE PROTEIN-RELATED"/>
    <property type="match status" value="1"/>
</dbReference>
<sequence>MPGGFHPPLSVIKSWPKPNYIDPPAKGHELVAISLSLGILATVAVAARIWVRVKIQKNPGLDDLFLVLSIKRPVSNILAVGTKTRWHRHIWDVTPDSVVGRQYHSWVVQMLFVFATCFAKVSTLLLYKRVVQSTSRRLYMIIVNIALGILAMYGITFVVLMAMQCQPTEAYWMQFSYPVPYAKDFKCMFEGITPMSNAIISVITDFITALLPMLLFTQLRIPKVEKIALSILFGVAFVICICGIVRTVIIRKLCYESYDVTWGSHDLWVWITIETDLLIFCSAIPPLKCLFNGILHPSQGSKNSENVRLAKLGHFSNSNYRQTPSDPKGSLSDDPTFGHEDPHTSESKLVTPPFYKGREPSGIVVTKTHTTWLKTEGNQV</sequence>
<dbReference type="VEuPathDB" id="FungiDB:EMCG_00595"/>
<keyword evidence="4 7" id="KW-0472">Membrane</keyword>
<dbReference type="Proteomes" id="UP000226031">
    <property type="component" value="Unassembled WGS sequence"/>
</dbReference>
<gene>
    <name evidence="9" type="ORF">GX50_07136</name>
</gene>
<reference evidence="9 10" key="1">
    <citation type="submission" date="2017-10" db="EMBL/GenBank/DDBJ databases">
        <title>Comparative genomics in systemic dimorphic fungi from Ajellomycetaceae.</title>
        <authorList>
            <person name="Munoz J.F."/>
            <person name="Mcewen J.G."/>
            <person name="Clay O.K."/>
            <person name="Cuomo C.A."/>
        </authorList>
    </citation>
    <scope>NUCLEOTIDE SEQUENCE [LARGE SCALE GENOMIC DNA]</scope>
    <source>
        <strain evidence="9 10">UAMH4076</strain>
    </source>
</reference>
<feature type="transmembrane region" description="Helical" evidence="7">
    <location>
        <begin position="30"/>
        <end position="51"/>
    </location>
</feature>
<dbReference type="STRING" id="73230.A0A2B7Z860"/>
<accession>A0A2B7Z860</accession>
<evidence type="ECO:0000256" key="1">
    <source>
        <dbReference type="ARBA" id="ARBA00004141"/>
    </source>
</evidence>
<dbReference type="InterPro" id="IPR049326">
    <property type="entry name" value="Rhodopsin_dom_fungi"/>
</dbReference>
<dbReference type="GO" id="GO:0016020">
    <property type="term" value="C:membrane"/>
    <property type="evidence" value="ECO:0007669"/>
    <property type="project" value="UniProtKB-SubCell"/>
</dbReference>
<evidence type="ECO:0000313" key="10">
    <source>
        <dbReference type="Proteomes" id="UP000226031"/>
    </source>
</evidence>
<feature type="domain" description="Rhodopsin" evidence="8">
    <location>
        <begin position="47"/>
        <end position="291"/>
    </location>
</feature>
<evidence type="ECO:0000256" key="5">
    <source>
        <dbReference type="ARBA" id="ARBA00038359"/>
    </source>
</evidence>
<evidence type="ECO:0000256" key="7">
    <source>
        <dbReference type="SAM" id="Phobius"/>
    </source>
</evidence>
<name>A0A2B7Z860_9EURO</name>
<feature type="transmembrane region" description="Helical" evidence="7">
    <location>
        <begin position="139"/>
        <end position="163"/>
    </location>
</feature>
<evidence type="ECO:0000256" key="2">
    <source>
        <dbReference type="ARBA" id="ARBA00022692"/>
    </source>
</evidence>
<evidence type="ECO:0000256" key="3">
    <source>
        <dbReference type="ARBA" id="ARBA00022989"/>
    </source>
</evidence>
<evidence type="ECO:0000313" key="9">
    <source>
        <dbReference type="EMBL" id="PGH30116.1"/>
    </source>
</evidence>
<dbReference type="EMBL" id="PDND01000191">
    <property type="protein sequence ID" value="PGH30116.1"/>
    <property type="molecule type" value="Genomic_DNA"/>
</dbReference>
<feature type="region of interest" description="Disordered" evidence="6">
    <location>
        <begin position="317"/>
        <end position="352"/>
    </location>
</feature>
<comment type="similarity">
    <text evidence="5">Belongs to the SAT4 family.</text>
</comment>
<protein>
    <recommendedName>
        <fullName evidence="8">Rhodopsin domain-containing protein</fullName>
    </recommendedName>
</protein>
<feature type="transmembrane region" description="Helical" evidence="7">
    <location>
        <begin position="106"/>
        <end position="127"/>
    </location>
</feature>
<keyword evidence="3 7" id="KW-1133">Transmembrane helix</keyword>
<feature type="transmembrane region" description="Helical" evidence="7">
    <location>
        <begin position="198"/>
        <end position="216"/>
    </location>
</feature>
<evidence type="ECO:0000256" key="6">
    <source>
        <dbReference type="SAM" id="MobiDB-lite"/>
    </source>
</evidence>